<reference evidence="1" key="1">
    <citation type="journal article" date="2019" name="PLoS Negl. Trop. Dis.">
        <title>Revisiting the worldwide diversity of Leptospira species in the environment.</title>
        <authorList>
            <person name="Vincent A.T."/>
            <person name="Schiettekatte O."/>
            <person name="Bourhy P."/>
            <person name="Veyrier F.J."/>
            <person name="Picardeau M."/>
        </authorList>
    </citation>
    <scope>NUCLEOTIDE SEQUENCE [LARGE SCALE GENOMIC DNA]</scope>
    <source>
        <strain evidence="1">201800277</strain>
    </source>
</reference>
<dbReference type="Pfam" id="PF16811">
    <property type="entry name" value="TAtT"/>
    <property type="match status" value="1"/>
</dbReference>
<dbReference type="EMBL" id="RQFP01000014">
    <property type="protein sequence ID" value="TGK91478.1"/>
    <property type="molecule type" value="Genomic_DNA"/>
</dbReference>
<dbReference type="RefSeq" id="WP_100790261.1">
    <property type="nucleotide sequence ID" value="NZ_NPDQ01000003.1"/>
</dbReference>
<dbReference type="InterPro" id="IPR031823">
    <property type="entry name" value="TatT"/>
</dbReference>
<dbReference type="Proteomes" id="UP000297891">
    <property type="component" value="Unassembled WGS sequence"/>
</dbReference>
<dbReference type="Gene3D" id="1.25.40.920">
    <property type="entry name" value="TRAP transporter T-component"/>
    <property type="match status" value="1"/>
</dbReference>
<sequence length="300" mass="33716">MYQTKHWSKIAMAGLVLVSVVACGKSRQTKISDSTVERATAPAKLPADVEKLWKNRHNEQDLRLALVGLEKFAAENPQYSDVKVLLCRGNYLLSDGHLWLKLTGDADADEKVKEESIQFYDAAVTWCEAALALNAKFRDKVVKEKLAIEKSLDVLGPQDIDALYWRYASLAKWSRLVGFTTLLANRSNFSAMINRAKEIEKSMGKEYFYSATLRYDAASNALSPTGDKKLAAKLFEEAIAKHPNYFAVRVLYAESSLKGNEDKFKKQLDYVIKGKAASLPEIEADQIVEQRKAKKLLDEL</sequence>
<protein>
    <recommendedName>
        <fullName evidence="3">Lipoprotein</fullName>
    </recommendedName>
</protein>
<dbReference type="OrthoDB" id="335163at2"/>
<dbReference type="InterPro" id="IPR038537">
    <property type="entry name" value="TatT_sf"/>
</dbReference>
<proteinExistence type="predicted"/>
<keyword evidence="2" id="KW-1185">Reference proteome</keyword>
<name>A0A2M9Y2T5_9LEPT</name>
<evidence type="ECO:0008006" key="3">
    <source>
        <dbReference type="Google" id="ProtNLM"/>
    </source>
</evidence>
<accession>A0A2M9Y2T5</accession>
<organism evidence="1 2">
    <name type="scientific">Leptospira brenneri</name>
    <dbReference type="NCBI Taxonomy" id="2023182"/>
    <lineage>
        <taxon>Bacteria</taxon>
        <taxon>Pseudomonadati</taxon>
        <taxon>Spirochaetota</taxon>
        <taxon>Spirochaetia</taxon>
        <taxon>Leptospirales</taxon>
        <taxon>Leptospiraceae</taxon>
        <taxon>Leptospira</taxon>
    </lineage>
</organism>
<comment type="caution">
    <text evidence="1">The sequence shown here is derived from an EMBL/GenBank/DDBJ whole genome shotgun (WGS) entry which is preliminary data.</text>
</comment>
<evidence type="ECO:0000313" key="1">
    <source>
        <dbReference type="EMBL" id="TGK91478.1"/>
    </source>
</evidence>
<dbReference type="AlphaFoldDB" id="A0A2M9Y2T5"/>
<evidence type="ECO:0000313" key="2">
    <source>
        <dbReference type="Proteomes" id="UP000297891"/>
    </source>
</evidence>
<dbReference type="PROSITE" id="PS51257">
    <property type="entry name" value="PROKAR_LIPOPROTEIN"/>
    <property type="match status" value="1"/>
</dbReference>
<gene>
    <name evidence="1" type="ORF">EHQ30_14770</name>
</gene>